<evidence type="ECO:0000313" key="1">
    <source>
        <dbReference type="EMBL" id="AOO79265.1"/>
    </source>
</evidence>
<organism evidence="1 2">
    <name type="scientific">Bosea vaviloviae</name>
    <dbReference type="NCBI Taxonomy" id="1526658"/>
    <lineage>
        <taxon>Bacteria</taxon>
        <taxon>Pseudomonadati</taxon>
        <taxon>Pseudomonadota</taxon>
        <taxon>Alphaproteobacteria</taxon>
        <taxon>Hyphomicrobiales</taxon>
        <taxon>Boseaceae</taxon>
        <taxon>Bosea</taxon>
    </lineage>
</organism>
<evidence type="ECO:0000313" key="2">
    <source>
        <dbReference type="Proteomes" id="UP000094969"/>
    </source>
</evidence>
<accession>A0A1D7TVW4</accession>
<keyword evidence="2" id="KW-1185">Reference proteome</keyword>
<reference evidence="1 2" key="1">
    <citation type="journal article" date="2015" name="Antonie Van Leeuwenhoek">
        <title>Bosea vaviloviae sp. nov., a new species of slow-growing rhizobia isolated from nodules of the relict species Vavilovia formosa (Stev.) Fed.</title>
        <authorList>
            <person name="Safronova V.I."/>
            <person name="Kuznetsova I.G."/>
            <person name="Sazanova A.L."/>
            <person name="Kimeklis A.K."/>
            <person name="Belimov A.A."/>
            <person name="Andronov E.E."/>
            <person name="Pinaev A.G."/>
            <person name="Chizhevskaya E.P."/>
            <person name="Pukhaev A.R."/>
            <person name="Popov K.P."/>
            <person name="Willems A."/>
            <person name="Tikhonovich I.A."/>
        </authorList>
    </citation>
    <scope>NUCLEOTIDE SEQUENCE [LARGE SCALE GENOMIC DNA]</scope>
    <source>
        <strain evidence="1 2">Vaf18</strain>
    </source>
</reference>
<dbReference type="EMBL" id="CP017147">
    <property type="protein sequence ID" value="AOO79265.1"/>
    <property type="molecule type" value="Genomic_DNA"/>
</dbReference>
<sequence>MEDRFLEVEQVDTSAVMRQAAALKNIEAGAISPDLLAFFCSEINSFLRWIQPGFEFQVTTDDLMLNRLLPNRDGYGFPPISHVPAGSLIVGWYHCGASTNDDDRALELALMRPSAPTAAPNWYQQLNPEGDIRVELQPGMLILHPAHVLTYAQPQEVGLIGPIIRIGVSLEVLLRSGFT</sequence>
<dbReference type="AlphaFoldDB" id="A0A1D7TVW4"/>
<dbReference type="KEGG" id="bvv:BHK69_01035"/>
<gene>
    <name evidence="1" type="ORF">BHK69_01035</name>
</gene>
<dbReference type="Proteomes" id="UP000094969">
    <property type="component" value="Chromosome"/>
</dbReference>
<name>A0A1D7TVW4_9HYPH</name>
<proteinExistence type="predicted"/>
<protein>
    <submittedName>
        <fullName evidence="1">Uncharacterized protein</fullName>
    </submittedName>
</protein>